<name>A0A7C1CED5_9CREN</name>
<reference evidence="3" key="1">
    <citation type="journal article" date="2020" name="mSystems">
        <title>Genome- and Community-Level Interaction Insights into Carbon Utilization and Element Cycling Functions of Hydrothermarchaeota in Hydrothermal Sediment.</title>
        <authorList>
            <person name="Zhou Z."/>
            <person name="Liu Y."/>
            <person name="Xu W."/>
            <person name="Pan J."/>
            <person name="Luo Z.H."/>
            <person name="Li M."/>
        </authorList>
    </citation>
    <scope>NUCLEOTIDE SEQUENCE [LARGE SCALE GENOMIC DNA]</scope>
    <source>
        <strain evidence="3">SpSt-116</strain>
    </source>
</reference>
<dbReference type="SUPFAM" id="SSF54909">
    <property type="entry name" value="Dimeric alpha+beta barrel"/>
    <property type="match status" value="1"/>
</dbReference>
<evidence type="ECO:0000259" key="2">
    <source>
        <dbReference type="Pfam" id="PF01037"/>
    </source>
</evidence>
<dbReference type="InterPro" id="IPR019887">
    <property type="entry name" value="Tscrpt_reg_AsnC/Lrp_C"/>
</dbReference>
<dbReference type="Pfam" id="PF01037">
    <property type="entry name" value="AsnC_trans_reg"/>
    <property type="match status" value="1"/>
</dbReference>
<dbReference type="AlphaFoldDB" id="A0A7C1CED5"/>
<protein>
    <submittedName>
        <fullName evidence="3">Lrp/AsnC family transcriptional regulator</fullName>
    </submittedName>
</protein>
<evidence type="ECO:0000256" key="1">
    <source>
        <dbReference type="ARBA" id="ARBA00029440"/>
    </source>
</evidence>
<dbReference type="EMBL" id="DSAY01000066">
    <property type="protein sequence ID" value="HDP14816.1"/>
    <property type="molecule type" value="Genomic_DNA"/>
</dbReference>
<evidence type="ECO:0000313" key="3">
    <source>
        <dbReference type="EMBL" id="HDP14816.1"/>
    </source>
</evidence>
<gene>
    <name evidence="3" type="ORF">ENN26_03440</name>
</gene>
<accession>A0A7C1CED5</accession>
<dbReference type="InterPro" id="IPR011008">
    <property type="entry name" value="Dimeric_a/b-barrel"/>
</dbReference>
<sequence length="82" mass="9148">MSAEHSAAVAYVLINCDIGKEKEVLEELKKIPGVIEAHLLYGVYDIIVKASGKNNTEIREMILTKIRRIPGVKRTLTMPVVE</sequence>
<comment type="pathway">
    <text evidence="1">Amino-acid biosynthesis.</text>
</comment>
<organism evidence="3">
    <name type="scientific">Thermofilum adornatum</name>
    <dbReference type="NCBI Taxonomy" id="1365176"/>
    <lineage>
        <taxon>Archaea</taxon>
        <taxon>Thermoproteota</taxon>
        <taxon>Thermoprotei</taxon>
        <taxon>Thermofilales</taxon>
        <taxon>Thermofilaceae</taxon>
        <taxon>Thermofilum</taxon>
    </lineage>
</organism>
<comment type="caution">
    <text evidence="3">The sequence shown here is derived from an EMBL/GenBank/DDBJ whole genome shotgun (WGS) entry which is preliminary data.</text>
</comment>
<feature type="domain" description="Transcription regulator AsnC/Lrp ligand binding" evidence="2">
    <location>
        <begin position="12"/>
        <end position="81"/>
    </location>
</feature>
<proteinExistence type="predicted"/>
<dbReference type="Gene3D" id="3.30.70.920">
    <property type="match status" value="1"/>
</dbReference>